<proteinExistence type="predicted"/>
<evidence type="ECO:0000259" key="6">
    <source>
        <dbReference type="PROSITE" id="PS50942"/>
    </source>
</evidence>
<dbReference type="GO" id="GO:0005794">
    <property type="term" value="C:Golgi apparatus"/>
    <property type="evidence" value="ECO:0007669"/>
    <property type="project" value="UniProtKB-SubCell"/>
</dbReference>
<evidence type="ECO:0000256" key="4">
    <source>
        <dbReference type="ARBA" id="ARBA00023329"/>
    </source>
</evidence>
<feature type="compositionally biased region" description="Polar residues" evidence="5">
    <location>
        <begin position="215"/>
        <end position="225"/>
    </location>
</feature>
<dbReference type="Proteomes" id="UP001141806">
    <property type="component" value="Unassembled WGS sequence"/>
</dbReference>
<feature type="region of interest" description="Disordered" evidence="5">
    <location>
        <begin position="172"/>
        <end position="226"/>
    </location>
</feature>
<keyword evidence="8" id="KW-1185">Reference proteome</keyword>
<reference evidence="7" key="1">
    <citation type="journal article" date="2023" name="Plant J.">
        <title>The genome of the king protea, Protea cynaroides.</title>
        <authorList>
            <person name="Chang J."/>
            <person name="Duong T.A."/>
            <person name="Schoeman C."/>
            <person name="Ma X."/>
            <person name="Roodt D."/>
            <person name="Barker N."/>
            <person name="Li Z."/>
            <person name="Van de Peer Y."/>
            <person name="Mizrachi E."/>
        </authorList>
    </citation>
    <scope>NUCLEOTIDE SEQUENCE</scope>
    <source>
        <tissue evidence="7">Young leaves</tissue>
    </source>
</reference>
<feature type="domain" description="ENTH" evidence="6">
    <location>
        <begin position="24"/>
        <end position="157"/>
    </location>
</feature>
<dbReference type="InterPro" id="IPR008942">
    <property type="entry name" value="ENTH_VHS"/>
</dbReference>
<evidence type="ECO:0000256" key="5">
    <source>
        <dbReference type="SAM" id="MobiDB-lite"/>
    </source>
</evidence>
<dbReference type="SUPFAM" id="SSF48464">
    <property type="entry name" value="ENTH/VHS domain"/>
    <property type="match status" value="1"/>
</dbReference>
<evidence type="ECO:0000256" key="2">
    <source>
        <dbReference type="ARBA" id="ARBA00004555"/>
    </source>
</evidence>
<dbReference type="PANTHER" id="PTHR12276">
    <property type="entry name" value="EPSIN/ENT-RELATED"/>
    <property type="match status" value="1"/>
</dbReference>
<comment type="subcellular location">
    <subcellularLocation>
        <location evidence="1">Cytoplasmic vesicle</location>
        <location evidence="1">Clathrin-coated vesicle</location>
    </subcellularLocation>
    <subcellularLocation>
        <location evidence="2">Golgi apparatus</location>
    </subcellularLocation>
</comment>
<protein>
    <recommendedName>
        <fullName evidence="6">ENTH domain-containing protein</fullName>
    </recommendedName>
</protein>
<dbReference type="GO" id="GO:0005886">
    <property type="term" value="C:plasma membrane"/>
    <property type="evidence" value="ECO:0007669"/>
    <property type="project" value="TreeGrafter"/>
</dbReference>
<dbReference type="GO" id="GO:0030276">
    <property type="term" value="F:clathrin binding"/>
    <property type="evidence" value="ECO:0007669"/>
    <property type="project" value="TreeGrafter"/>
</dbReference>
<dbReference type="Pfam" id="PF01417">
    <property type="entry name" value="ENTH"/>
    <property type="match status" value="1"/>
</dbReference>
<dbReference type="OrthoDB" id="4033880at2759"/>
<dbReference type="Gene3D" id="1.25.40.90">
    <property type="match status" value="1"/>
</dbReference>
<dbReference type="CDD" id="cd03571">
    <property type="entry name" value="ENTH"/>
    <property type="match status" value="1"/>
</dbReference>
<evidence type="ECO:0000313" key="7">
    <source>
        <dbReference type="EMBL" id="KAJ4968805.1"/>
    </source>
</evidence>
<dbReference type="PANTHER" id="PTHR12276:SF95">
    <property type="entry name" value="ENTH_VHS FAMILY PROTEIN"/>
    <property type="match status" value="1"/>
</dbReference>
<evidence type="ECO:0000313" key="8">
    <source>
        <dbReference type="Proteomes" id="UP001141806"/>
    </source>
</evidence>
<evidence type="ECO:0000256" key="3">
    <source>
        <dbReference type="ARBA" id="ARBA00023034"/>
    </source>
</evidence>
<name>A0A9Q0QR49_9MAGN</name>
<dbReference type="InterPro" id="IPR013809">
    <property type="entry name" value="ENTH"/>
</dbReference>
<dbReference type="GO" id="GO:0005543">
    <property type="term" value="F:phospholipid binding"/>
    <property type="evidence" value="ECO:0007669"/>
    <property type="project" value="TreeGrafter"/>
</dbReference>
<dbReference type="EMBL" id="JAMYWD010000006">
    <property type="protein sequence ID" value="KAJ4968805.1"/>
    <property type="molecule type" value="Genomic_DNA"/>
</dbReference>
<accession>A0A9Q0QR49</accession>
<keyword evidence="4" id="KW-0968">Cytoplasmic vesicle</keyword>
<keyword evidence="3" id="KW-0333">Golgi apparatus</keyword>
<dbReference type="GO" id="GO:0005768">
    <property type="term" value="C:endosome"/>
    <property type="evidence" value="ECO:0007669"/>
    <property type="project" value="TreeGrafter"/>
</dbReference>
<organism evidence="7 8">
    <name type="scientific">Protea cynaroides</name>
    <dbReference type="NCBI Taxonomy" id="273540"/>
    <lineage>
        <taxon>Eukaryota</taxon>
        <taxon>Viridiplantae</taxon>
        <taxon>Streptophyta</taxon>
        <taxon>Embryophyta</taxon>
        <taxon>Tracheophyta</taxon>
        <taxon>Spermatophyta</taxon>
        <taxon>Magnoliopsida</taxon>
        <taxon>Proteales</taxon>
        <taxon>Proteaceae</taxon>
        <taxon>Protea</taxon>
    </lineage>
</organism>
<gene>
    <name evidence="7" type="ORF">NE237_015506</name>
</gene>
<dbReference type="AlphaFoldDB" id="A0A9Q0QR49"/>
<comment type="caution">
    <text evidence="7">The sequence shown here is derived from an EMBL/GenBank/DDBJ whole genome shotgun (WGS) entry which is preliminary data.</text>
</comment>
<dbReference type="GO" id="GO:0030125">
    <property type="term" value="C:clathrin vesicle coat"/>
    <property type="evidence" value="ECO:0007669"/>
    <property type="project" value="TreeGrafter"/>
</dbReference>
<dbReference type="GO" id="GO:0006897">
    <property type="term" value="P:endocytosis"/>
    <property type="evidence" value="ECO:0007669"/>
    <property type="project" value="TreeGrafter"/>
</dbReference>
<dbReference type="PROSITE" id="PS50942">
    <property type="entry name" value="ENTH"/>
    <property type="match status" value="1"/>
</dbReference>
<sequence>MGTLGDLKKQASFFLQQKYKTVRLAFTDVTQAELLTEEALNSDPWGPDAKTMTRIAESSYDIDDYWRIVDVIHRRLYVLDGKQWRQSYKSLVLLDFLLTHGPEDFVEEFQCDKEVIEELGTFTHIDERGFNWGAIMQKKSEKLLNLLQGGEVLKEARYKALKVTKEIKGFGNLMDSPTSSSSPSSGYSRNSSFGSYSTNTSTWNESNELSKNEQHPVSGNLNDNYSHGEEKLCTSLTEGENNEGLYLWDSPIQESGSLLDSEEEKEGSNSFLSGIRSRFGVSSPKYERSRGTLRSFSDVGRAMKKKLDRQFSMGQ</sequence>
<dbReference type="SMART" id="SM00273">
    <property type="entry name" value="ENTH"/>
    <property type="match status" value="1"/>
</dbReference>
<feature type="compositionally biased region" description="Low complexity" evidence="5">
    <location>
        <begin position="176"/>
        <end position="199"/>
    </location>
</feature>
<evidence type="ECO:0000256" key="1">
    <source>
        <dbReference type="ARBA" id="ARBA00004132"/>
    </source>
</evidence>